<evidence type="ECO:0000313" key="3">
    <source>
        <dbReference type="EMBL" id="OIQ98511.1"/>
    </source>
</evidence>
<dbReference type="SMART" id="SM00829">
    <property type="entry name" value="PKS_ER"/>
    <property type="match status" value="1"/>
</dbReference>
<dbReference type="PANTHER" id="PTHR44154:SF1">
    <property type="entry name" value="QUINONE OXIDOREDUCTASE"/>
    <property type="match status" value="1"/>
</dbReference>
<name>A0A1J5S2Y4_9ZZZZ</name>
<evidence type="ECO:0000256" key="1">
    <source>
        <dbReference type="ARBA" id="ARBA00022857"/>
    </source>
</evidence>
<dbReference type="InterPro" id="IPR013149">
    <property type="entry name" value="ADH-like_C"/>
</dbReference>
<protein>
    <submittedName>
        <fullName evidence="3">Zinc-type alcohol dehydrogenase-like protein</fullName>
    </submittedName>
</protein>
<proteinExistence type="predicted"/>
<organism evidence="3">
    <name type="scientific">mine drainage metagenome</name>
    <dbReference type="NCBI Taxonomy" id="410659"/>
    <lineage>
        <taxon>unclassified sequences</taxon>
        <taxon>metagenomes</taxon>
        <taxon>ecological metagenomes</taxon>
    </lineage>
</organism>
<reference evidence="3" key="1">
    <citation type="submission" date="2016-10" db="EMBL/GenBank/DDBJ databases">
        <title>Sequence of Gallionella enrichment culture.</title>
        <authorList>
            <person name="Poehlein A."/>
            <person name="Muehling M."/>
            <person name="Daniel R."/>
        </authorList>
    </citation>
    <scope>NUCLEOTIDE SEQUENCE</scope>
</reference>
<dbReference type="Gene3D" id="3.40.50.720">
    <property type="entry name" value="NAD(P)-binding Rossmann-like Domain"/>
    <property type="match status" value="1"/>
</dbReference>
<dbReference type="InterPro" id="IPR020843">
    <property type="entry name" value="ER"/>
</dbReference>
<accession>A0A1J5S2Y4</accession>
<dbReference type="Pfam" id="PF08240">
    <property type="entry name" value="ADH_N"/>
    <property type="match status" value="1"/>
</dbReference>
<dbReference type="InterPro" id="IPR051603">
    <property type="entry name" value="Zinc-ADH_QOR/CCCR"/>
</dbReference>
<dbReference type="EMBL" id="MLJW01000118">
    <property type="protein sequence ID" value="OIQ98511.1"/>
    <property type="molecule type" value="Genomic_DNA"/>
</dbReference>
<dbReference type="CDD" id="cd05289">
    <property type="entry name" value="MDR_like_2"/>
    <property type="match status" value="1"/>
</dbReference>
<comment type="caution">
    <text evidence="3">The sequence shown here is derived from an EMBL/GenBank/DDBJ whole genome shotgun (WGS) entry which is preliminary data.</text>
</comment>
<dbReference type="GO" id="GO:0016491">
    <property type="term" value="F:oxidoreductase activity"/>
    <property type="evidence" value="ECO:0007669"/>
    <property type="project" value="InterPro"/>
</dbReference>
<dbReference type="InterPro" id="IPR011032">
    <property type="entry name" value="GroES-like_sf"/>
</dbReference>
<sequence length="308" mass="31469">MKSVFYNRFGGSEVLEYGDLPEPKLSQNAAIVRAKATAINPADIALQAGYGESLMESWFPVVPGWDLAGIVERVGAGVVEFQPGDEVVAYAHQEILHSGTYAELVSVPVERLWRKPKSASWGEAAGLPLAGLTAYRAVVDTLHVSDADIVLVLGASGGVGSLATQLAVASGATVIGSASAQHQTYVKSIGAEPVQYGDDVAELVRMLAPAGVTAILDCAGHGSLAKAMAVAATGARVCSIADGGPGVITVFARSDTGTLARLVDLVEVGSLRVTVAASYALADAAIAQDALKARSHGPGKIVLVPDAA</sequence>
<dbReference type="SUPFAM" id="SSF50129">
    <property type="entry name" value="GroES-like"/>
    <property type="match status" value="1"/>
</dbReference>
<keyword evidence="1" id="KW-0521">NADP</keyword>
<dbReference type="SUPFAM" id="SSF51735">
    <property type="entry name" value="NAD(P)-binding Rossmann-fold domains"/>
    <property type="match status" value="1"/>
</dbReference>
<dbReference type="InterPro" id="IPR013154">
    <property type="entry name" value="ADH-like_N"/>
</dbReference>
<evidence type="ECO:0000259" key="2">
    <source>
        <dbReference type="SMART" id="SM00829"/>
    </source>
</evidence>
<dbReference type="InterPro" id="IPR036291">
    <property type="entry name" value="NAD(P)-bd_dom_sf"/>
</dbReference>
<dbReference type="AlphaFoldDB" id="A0A1J5S2Y4"/>
<dbReference type="Pfam" id="PF00107">
    <property type="entry name" value="ADH_zinc_N"/>
    <property type="match status" value="1"/>
</dbReference>
<dbReference type="PANTHER" id="PTHR44154">
    <property type="entry name" value="QUINONE OXIDOREDUCTASE"/>
    <property type="match status" value="1"/>
</dbReference>
<feature type="domain" description="Enoyl reductase (ER)" evidence="2">
    <location>
        <begin position="10"/>
        <end position="303"/>
    </location>
</feature>
<gene>
    <name evidence="3" type="ORF">GALL_194860</name>
</gene>
<dbReference type="Gene3D" id="3.90.180.10">
    <property type="entry name" value="Medium-chain alcohol dehydrogenases, catalytic domain"/>
    <property type="match status" value="1"/>
</dbReference>